<sequence length="175" mass="19996">MEWGFNGSHQSLSRTWWDLKDRHESDFILEIVKDILKKLCPAVPSGNTDFLVGVACRLKKMDSLLDIGLDDVLTIGIWGMGGIGKTTIALEVFDRIKDKFQASAFIDIEEEFLGNGIVQLQKHLHQASWNIEVDVWKDMDYARMNLLRNKMRSRRVLIVLDNVDKLDHIEALVGS</sequence>
<dbReference type="PANTHER" id="PTHR11017">
    <property type="entry name" value="LEUCINE-RICH REPEAT-CONTAINING PROTEIN"/>
    <property type="match status" value="1"/>
</dbReference>
<dbReference type="PANTHER" id="PTHR11017:SF559">
    <property type="entry name" value="DISEASE RESISTANCE PROTEIN CHL1"/>
    <property type="match status" value="1"/>
</dbReference>
<evidence type="ECO:0000313" key="3">
    <source>
        <dbReference type="RefSeq" id="XP_024924849.3"/>
    </source>
</evidence>
<evidence type="ECO:0000313" key="6">
    <source>
        <dbReference type="RefSeq" id="XP_060669590.1"/>
    </source>
</evidence>
<dbReference type="InterPro" id="IPR002182">
    <property type="entry name" value="NB-ARC"/>
</dbReference>
<dbReference type="SUPFAM" id="SSF52540">
    <property type="entry name" value="P-loop containing nucleoside triphosphate hydrolases"/>
    <property type="match status" value="1"/>
</dbReference>
<keyword evidence="2" id="KW-1185">Reference proteome</keyword>
<dbReference type="Gene3D" id="3.40.50.300">
    <property type="entry name" value="P-loop containing nucleotide triphosphate hydrolases"/>
    <property type="match status" value="1"/>
</dbReference>
<dbReference type="GeneID" id="107429738"/>
<accession>A0A6P6FSA0</accession>
<evidence type="ECO:0000313" key="2">
    <source>
        <dbReference type="Proteomes" id="UP001652623"/>
    </source>
</evidence>
<dbReference type="InterPro" id="IPR027417">
    <property type="entry name" value="P-loop_NTPase"/>
</dbReference>
<evidence type="ECO:0000259" key="1">
    <source>
        <dbReference type="Pfam" id="PF00931"/>
    </source>
</evidence>
<evidence type="ECO:0000313" key="5">
    <source>
        <dbReference type="RefSeq" id="XP_048319309.2"/>
    </source>
</evidence>
<dbReference type="RefSeq" id="XP_060669590.1">
    <property type="nucleotide sequence ID" value="XM_060813607.1"/>
</dbReference>
<dbReference type="Pfam" id="PF00931">
    <property type="entry name" value="NB-ARC"/>
    <property type="match status" value="1"/>
</dbReference>
<dbReference type="PRINTS" id="PR00364">
    <property type="entry name" value="DISEASERSIST"/>
</dbReference>
<dbReference type="RefSeq" id="XP_024924849.3">
    <property type="nucleotide sequence ID" value="XM_025069081.3"/>
</dbReference>
<dbReference type="RefSeq" id="XP_048319309.2">
    <property type="nucleotide sequence ID" value="XM_048463352.2"/>
</dbReference>
<feature type="domain" description="NB-ARC" evidence="1">
    <location>
        <begin position="70"/>
        <end position="165"/>
    </location>
</feature>
<protein>
    <submittedName>
        <fullName evidence="3 4">Disease resistance protein Roq1-like</fullName>
    </submittedName>
</protein>
<dbReference type="InterPro" id="IPR044974">
    <property type="entry name" value="Disease_R_plants"/>
</dbReference>
<proteinExistence type="predicted"/>
<organism evidence="2 3">
    <name type="scientific">Ziziphus jujuba</name>
    <name type="common">Chinese jujube</name>
    <name type="synonym">Ziziphus sativa</name>
    <dbReference type="NCBI Taxonomy" id="326968"/>
    <lineage>
        <taxon>Eukaryota</taxon>
        <taxon>Viridiplantae</taxon>
        <taxon>Streptophyta</taxon>
        <taxon>Embryophyta</taxon>
        <taxon>Tracheophyta</taxon>
        <taxon>Spermatophyta</taxon>
        <taxon>Magnoliopsida</taxon>
        <taxon>eudicotyledons</taxon>
        <taxon>Gunneridae</taxon>
        <taxon>Pentapetalae</taxon>
        <taxon>rosids</taxon>
        <taxon>fabids</taxon>
        <taxon>Rosales</taxon>
        <taxon>Rhamnaceae</taxon>
        <taxon>Paliureae</taxon>
        <taxon>Ziziphus</taxon>
    </lineage>
</organism>
<name>A0A6P6FSA0_ZIZJJ</name>
<dbReference type="RefSeq" id="XP_048319308.2">
    <property type="nucleotide sequence ID" value="XM_048463351.2"/>
</dbReference>
<reference evidence="3 4" key="1">
    <citation type="submission" date="2025-05" db="UniProtKB">
        <authorList>
            <consortium name="RefSeq"/>
        </authorList>
    </citation>
    <scope>IDENTIFICATION</scope>
    <source>
        <tissue evidence="3 4">Seedling</tissue>
    </source>
</reference>
<dbReference type="Proteomes" id="UP001652623">
    <property type="component" value="Chromosome 12"/>
</dbReference>
<evidence type="ECO:0000313" key="4">
    <source>
        <dbReference type="RefSeq" id="XP_048319308.2"/>
    </source>
</evidence>
<gene>
    <name evidence="3 4 5 6" type="primary">LOC107429738</name>
</gene>